<name>A0AAU8BIJ1_9VIBR</name>
<sequence length="172" mass="19240">MPLTLIVKSEVSKNIERYEGRIPHLYLDTVGKITVGVGHMVPNKSSMATVKMYKKGSGRSLALASLPEKQAEYDAIKRLPFGRRFGASGFYNTANGFPQSFDAMPHQVQMALFDMVFNLGLTKLRNQFIKFNSSLKANRWGDAAKHSNRMGIAPMRNKYVSDLLNSAQKLQP</sequence>
<dbReference type="GO" id="GO:0003796">
    <property type="term" value="F:lysozyme activity"/>
    <property type="evidence" value="ECO:0007669"/>
    <property type="project" value="InterPro"/>
</dbReference>
<dbReference type="InterPro" id="IPR023346">
    <property type="entry name" value="Lysozyme-like_dom_sf"/>
</dbReference>
<dbReference type="GO" id="GO:0031640">
    <property type="term" value="P:killing of cells of another organism"/>
    <property type="evidence" value="ECO:0007669"/>
    <property type="project" value="UniProtKB-KW"/>
</dbReference>
<dbReference type="KEGG" id="vck:PG915_13735"/>
<dbReference type="SUPFAM" id="SSF53955">
    <property type="entry name" value="Lysozyme-like"/>
    <property type="match status" value="1"/>
</dbReference>
<evidence type="ECO:0000256" key="2">
    <source>
        <dbReference type="ARBA" id="ARBA00022638"/>
    </source>
</evidence>
<dbReference type="PANTHER" id="PTHR37406">
    <property type="entry name" value="T4-TYPE LYSOZYME 1-RELATED"/>
    <property type="match status" value="1"/>
</dbReference>
<reference evidence="3" key="1">
    <citation type="submission" date="2023-01" db="EMBL/GenBank/DDBJ databases">
        <title>Vibrio sp. CB1-14 genome sequencing.</title>
        <authorList>
            <person name="Otstavnykh N."/>
            <person name="Isaeva M."/>
            <person name="Meleshko D."/>
        </authorList>
    </citation>
    <scope>NUCLEOTIDE SEQUENCE</scope>
    <source>
        <strain evidence="3">CB1-14</strain>
    </source>
</reference>
<protein>
    <recommendedName>
        <fullName evidence="4">Lysozyme</fullName>
    </recommendedName>
</protein>
<evidence type="ECO:0000256" key="1">
    <source>
        <dbReference type="ARBA" id="ARBA00022529"/>
    </source>
</evidence>
<evidence type="ECO:0008006" key="4">
    <source>
        <dbReference type="Google" id="ProtNLM"/>
    </source>
</evidence>
<evidence type="ECO:0000313" key="3">
    <source>
        <dbReference type="EMBL" id="XCD15628.1"/>
    </source>
</evidence>
<accession>A0AAU8BIJ1</accession>
<dbReference type="AlphaFoldDB" id="A0AAU8BIJ1"/>
<dbReference type="RefSeq" id="WP_353497021.1">
    <property type="nucleotide sequence ID" value="NZ_CP115920.1"/>
</dbReference>
<keyword evidence="1" id="KW-0929">Antimicrobial</keyword>
<dbReference type="InterPro" id="IPR052619">
    <property type="entry name" value="Phage_lysozyme-like"/>
</dbReference>
<dbReference type="GO" id="GO:0042742">
    <property type="term" value="P:defense response to bacterium"/>
    <property type="evidence" value="ECO:0007669"/>
    <property type="project" value="UniProtKB-KW"/>
</dbReference>
<dbReference type="PANTHER" id="PTHR37406:SF1">
    <property type="entry name" value="T4-TYPE LYSOZYME 1-RELATED"/>
    <property type="match status" value="1"/>
</dbReference>
<keyword evidence="2" id="KW-0081">Bacteriolytic enzyme</keyword>
<dbReference type="EMBL" id="CP115920">
    <property type="protein sequence ID" value="XCD15628.1"/>
    <property type="molecule type" value="Genomic_DNA"/>
</dbReference>
<proteinExistence type="predicted"/>
<dbReference type="InterPro" id="IPR023347">
    <property type="entry name" value="Lysozyme_dom_sf"/>
</dbReference>
<gene>
    <name evidence="3" type="ORF">PG915_13735</name>
</gene>
<organism evidence="3">
    <name type="scientific">Vibrio chaetopteri</name>
    <dbReference type="NCBI Taxonomy" id="3016528"/>
    <lineage>
        <taxon>Bacteria</taxon>
        <taxon>Pseudomonadati</taxon>
        <taxon>Pseudomonadota</taxon>
        <taxon>Gammaproteobacteria</taxon>
        <taxon>Vibrionales</taxon>
        <taxon>Vibrionaceae</taxon>
        <taxon>Vibrio</taxon>
    </lineage>
</organism>
<dbReference type="Gene3D" id="1.10.530.40">
    <property type="match status" value="1"/>
</dbReference>